<feature type="domain" description="Fe/B12 periplasmic-binding" evidence="3">
    <location>
        <begin position="42"/>
        <end position="291"/>
    </location>
</feature>
<proteinExistence type="predicted"/>
<dbReference type="Proteomes" id="UP001158049">
    <property type="component" value="Unassembled WGS sequence"/>
</dbReference>
<dbReference type="Pfam" id="PF01497">
    <property type="entry name" value="Peripla_BP_2"/>
    <property type="match status" value="1"/>
</dbReference>
<evidence type="ECO:0000256" key="2">
    <source>
        <dbReference type="SAM" id="SignalP"/>
    </source>
</evidence>
<dbReference type="PANTHER" id="PTHR30535">
    <property type="entry name" value="VITAMIN B12-BINDING PROTEIN"/>
    <property type="match status" value="1"/>
</dbReference>
<dbReference type="InterPro" id="IPR002491">
    <property type="entry name" value="ABC_transptr_periplasmic_BD"/>
</dbReference>
<keyword evidence="1 2" id="KW-0732">Signal</keyword>
<evidence type="ECO:0000313" key="5">
    <source>
        <dbReference type="Proteomes" id="UP001158049"/>
    </source>
</evidence>
<accession>A0ABY1QI81</accession>
<dbReference type="NCBIfam" id="NF038402">
    <property type="entry name" value="TroA_like"/>
    <property type="match status" value="1"/>
</dbReference>
<protein>
    <submittedName>
        <fullName evidence="4">Iron complex transport system substrate-binding protein</fullName>
    </submittedName>
</protein>
<sequence>MKHCRIALSLLLLSGAAGAAGAAISVKDGSGATVTLAQPAQRVVTLAPHATELVFAAGAGGRIVGASDYSDYPPAANAIPRIGSSSQVDAERLLALRPDLLVVWQGGNGERQLAPLRRLGVPIYRSEPKTLGDIPDDVERLGRLTGAEASAAPAAAALRARLAALVARYRGKAPVTVFYQVWDQPLYTLNGRQIVSDAIRLCGGVNVFADLAALAPAVSVEAVLQKNPEVVVRGGQAGEDAPGLAIWKRAPALLATQRGNLYTVPSDLMTRAGPRMVDGTEALCGLLEQARRKRP</sequence>
<name>A0ABY1QI81_9BURK</name>
<comment type="caution">
    <text evidence="4">The sequence shown here is derived from an EMBL/GenBank/DDBJ whole genome shotgun (WGS) entry which is preliminary data.</text>
</comment>
<evidence type="ECO:0000256" key="1">
    <source>
        <dbReference type="ARBA" id="ARBA00022729"/>
    </source>
</evidence>
<feature type="chain" id="PRO_5047428638" evidence="2">
    <location>
        <begin position="20"/>
        <end position="295"/>
    </location>
</feature>
<keyword evidence="5" id="KW-1185">Reference proteome</keyword>
<dbReference type="CDD" id="cd01144">
    <property type="entry name" value="BtuF"/>
    <property type="match status" value="1"/>
</dbReference>
<dbReference type="PANTHER" id="PTHR30535:SF34">
    <property type="entry name" value="MOLYBDATE-BINDING PROTEIN MOLA"/>
    <property type="match status" value="1"/>
</dbReference>
<gene>
    <name evidence="4" type="ORF">SAMN06295970_117149</name>
</gene>
<dbReference type="InterPro" id="IPR054828">
    <property type="entry name" value="Vit_B12_bind_prot"/>
</dbReference>
<dbReference type="PROSITE" id="PS50983">
    <property type="entry name" value="FE_B12_PBP"/>
    <property type="match status" value="1"/>
</dbReference>
<feature type="signal peptide" evidence="2">
    <location>
        <begin position="1"/>
        <end position="19"/>
    </location>
</feature>
<dbReference type="EMBL" id="FXUL01000017">
    <property type="protein sequence ID" value="SMP72123.1"/>
    <property type="molecule type" value="Genomic_DNA"/>
</dbReference>
<dbReference type="Gene3D" id="3.40.50.1980">
    <property type="entry name" value="Nitrogenase molybdenum iron protein domain"/>
    <property type="match status" value="2"/>
</dbReference>
<reference evidence="4 5" key="1">
    <citation type="submission" date="2017-05" db="EMBL/GenBank/DDBJ databases">
        <authorList>
            <person name="Varghese N."/>
            <person name="Submissions S."/>
        </authorList>
    </citation>
    <scope>NUCLEOTIDE SEQUENCE [LARGE SCALE GENOMIC DNA]</scope>
    <source>
        <strain evidence="4 5">DSM 26001</strain>
    </source>
</reference>
<evidence type="ECO:0000259" key="3">
    <source>
        <dbReference type="PROSITE" id="PS50983"/>
    </source>
</evidence>
<evidence type="ECO:0000313" key="4">
    <source>
        <dbReference type="EMBL" id="SMP72123.1"/>
    </source>
</evidence>
<organism evidence="4 5">
    <name type="scientific">Noviherbaspirillum suwonense</name>
    <dbReference type="NCBI Taxonomy" id="1224511"/>
    <lineage>
        <taxon>Bacteria</taxon>
        <taxon>Pseudomonadati</taxon>
        <taxon>Pseudomonadota</taxon>
        <taxon>Betaproteobacteria</taxon>
        <taxon>Burkholderiales</taxon>
        <taxon>Oxalobacteraceae</taxon>
        <taxon>Noviherbaspirillum</taxon>
    </lineage>
</organism>
<dbReference type="SUPFAM" id="SSF53807">
    <property type="entry name" value="Helical backbone' metal receptor"/>
    <property type="match status" value="1"/>
</dbReference>
<dbReference type="RefSeq" id="WP_283444043.1">
    <property type="nucleotide sequence ID" value="NZ_FXUL01000017.1"/>
</dbReference>
<dbReference type="InterPro" id="IPR050902">
    <property type="entry name" value="ABC_Transporter_SBP"/>
</dbReference>